<evidence type="ECO:0000256" key="5">
    <source>
        <dbReference type="SAM" id="MobiDB-lite"/>
    </source>
</evidence>
<evidence type="ECO:0000256" key="4">
    <source>
        <dbReference type="ARBA" id="ARBA00023163"/>
    </source>
</evidence>
<dbReference type="SUPFAM" id="SSF53850">
    <property type="entry name" value="Periplasmic binding protein-like II"/>
    <property type="match status" value="1"/>
</dbReference>
<keyword evidence="3" id="KW-0238">DNA-binding</keyword>
<reference evidence="7 8" key="1">
    <citation type="journal article" date="2018" name="Nat. Biotechnol.">
        <title>A standardized bacterial taxonomy based on genome phylogeny substantially revises the tree of life.</title>
        <authorList>
            <person name="Parks D.H."/>
            <person name="Chuvochina M."/>
            <person name="Waite D.W."/>
            <person name="Rinke C."/>
            <person name="Skarshewski A."/>
            <person name="Chaumeil P.A."/>
            <person name="Hugenholtz P."/>
        </authorList>
    </citation>
    <scope>NUCLEOTIDE SEQUENCE [LARGE SCALE GENOMIC DNA]</scope>
    <source>
        <strain evidence="7">UBA8739</strain>
    </source>
</reference>
<dbReference type="InterPro" id="IPR005119">
    <property type="entry name" value="LysR_subst-bd"/>
</dbReference>
<keyword evidence="4" id="KW-0804">Transcription</keyword>
<feature type="region of interest" description="Disordered" evidence="5">
    <location>
        <begin position="99"/>
        <end position="121"/>
    </location>
</feature>
<proteinExistence type="inferred from homology"/>
<accession>A0A3B9INP0</accession>
<dbReference type="GO" id="GO:0043565">
    <property type="term" value="F:sequence-specific DNA binding"/>
    <property type="evidence" value="ECO:0007669"/>
    <property type="project" value="TreeGrafter"/>
</dbReference>
<evidence type="ECO:0000259" key="6">
    <source>
        <dbReference type="PROSITE" id="PS50931"/>
    </source>
</evidence>
<protein>
    <recommendedName>
        <fullName evidence="6">HTH lysR-type domain-containing protein</fullName>
    </recommendedName>
</protein>
<comment type="similarity">
    <text evidence="1">Belongs to the LysR transcriptional regulatory family.</text>
</comment>
<dbReference type="InterPro" id="IPR058163">
    <property type="entry name" value="LysR-type_TF_proteobact-type"/>
</dbReference>
<evidence type="ECO:0000256" key="3">
    <source>
        <dbReference type="ARBA" id="ARBA00023125"/>
    </source>
</evidence>
<dbReference type="GO" id="GO:0003700">
    <property type="term" value="F:DNA-binding transcription factor activity"/>
    <property type="evidence" value="ECO:0007669"/>
    <property type="project" value="InterPro"/>
</dbReference>
<organism evidence="7 8">
    <name type="scientific">Tistrella mobilis</name>
    <dbReference type="NCBI Taxonomy" id="171437"/>
    <lineage>
        <taxon>Bacteria</taxon>
        <taxon>Pseudomonadati</taxon>
        <taxon>Pseudomonadota</taxon>
        <taxon>Alphaproteobacteria</taxon>
        <taxon>Geminicoccales</taxon>
        <taxon>Geminicoccaceae</taxon>
        <taxon>Tistrella</taxon>
    </lineage>
</organism>
<dbReference type="InterPro" id="IPR036388">
    <property type="entry name" value="WH-like_DNA-bd_sf"/>
</dbReference>
<dbReference type="Proteomes" id="UP000257706">
    <property type="component" value="Unassembled WGS sequence"/>
</dbReference>
<dbReference type="PROSITE" id="PS50931">
    <property type="entry name" value="HTH_LYSR"/>
    <property type="match status" value="1"/>
</dbReference>
<feature type="compositionally biased region" description="Basic and acidic residues" evidence="5">
    <location>
        <begin position="99"/>
        <end position="111"/>
    </location>
</feature>
<comment type="caution">
    <text evidence="7">The sequence shown here is derived from an EMBL/GenBank/DDBJ whole genome shotgun (WGS) entry which is preliminary data.</text>
</comment>
<name>A0A3B9INP0_9PROT</name>
<evidence type="ECO:0000313" key="8">
    <source>
        <dbReference type="Proteomes" id="UP000257706"/>
    </source>
</evidence>
<dbReference type="Gene3D" id="3.40.190.10">
    <property type="entry name" value="Periplasmic binding protein-like II"/>
    <property type="match status" value="2"/>
</dbReference>
<dbReference type="PANTHER" id="PTHR30537">
    <property type="entry name" value="HTH-TYPE TRANSCRIPTIONAL REGULATOR"/>
    <property type="match status" value="1"/>
</dbReference>
<dbReference type="SUPFAM" id="SSF46785">
    <property type="entry name" value="Winged helix' DNA-binding domain"/>
    <property type="match status" value="1"/>
</dbReference>
<sequence>MNVCGRRWIRSGRRREPSSPTDAWIGCGPWCAMWRAGARSRRMPPSSWICLPTGGRHSVRPSLAPCWGLAGCVCAACPPVQHPQPGSPLLDRCLPPRHDRGMADAPLRDPNPEPGGAHADPALRPEIARARTIARLPLNAIRAFTAAARLGGMAAAAGELGLTPGAVSQQVKTLEDRLGLKLFEREARGVRLTAVGADLADAAHQALDGMAHAYERALARTAPGILTVGVAPSFASLWLAPRIGGFLKAQPDLAVRLDSQRHHVDLARGEADIALRWGRGDWRGLVVLPLGPEPLTPVAAPALAAALRTRTDFAPARLLDQVRLHFAELDDWGCWFRAAGVAMPEVIAAGPGGPVFSESTAVIEAAEAGQGIAIGRPSLTADAIAAGRLVQLFPDIRADDGWGYYLVATEVGLRRPAVAAFRDWLMAEIAKMPR</sequence>
<dbReference type="PRINTS" id="PR00039">
    <property type="entry name" value="HTHLYSR"/>
</dbReference>
<gene>
    <name evidence="7" type="ORF">DCK97_18290</name>
</gene>
<dbReference type="EMBL" id="DMAI01000302">
    <property type="protein sequence ID" value="HAE49370.1"/>
    <property type="molecule type" value="Genomic_DNA"/>
</dbReference>
<keyword evidence="2" id="KW-0805">Transcription regulation</keyword>
<dbReference type="CDD" id="cd08432">
    <property type="entry name" value="PBP2_GcdR_TrpI_HvrB_AmpR_like"/>
    <property type="match status" value="1"/>
</dbReference>
<dbReference type="InterPro" id="IPR000847">
    <property type="entry name" value="LysR_HTH_N"/>
</dbReference>
<evidence type="ECO:0000313" key="7">
    <source>
        <dbReference type="EMBL" id="HAE49370.1"/>
    </source>
</evidence>
<dbReference type="InterPro" id="IPR036390">
    <property type="entry name" value="WH_DNA-bd_sf"/>
</dbReference>
<evidence type="ECO:0000256" key="2">
    <source>
        <dbReference type="ARBA" id="ARBA00023015"/>
    </source>
</evidence>
<dbReference type="Pfam" id="PF03466">
    <property type="entry name" value="LysR_substrate"/>
    <property type="match status" value="1"/>
</dbReference>
<dbReference type="GO" id="GO:0006351">
    <property type="term" value="P:DNA-templated transcription"/>
    <property type="evidence" value="ECO:0007669"/>
    <property type="project" value="TreeGrafter"/>
</dbReference>
<feature type="domain" description="HTH lysR-type" evidence="6">
    <location>
        <begin position="136"/>
        <end position="193"/>
    </location>
</feature>
<evidence type="ECO:0000256" key="1">
    <source>
        <dbReference type="ARBA" id="ARBA00009437"/>
    </source>
</evidence>
<dbReference type="Pfam" id="PF00126">
    <property type="entry name" value="HTH_1"/>
    <property type="match status" value="1"/>
</dbReference>
<dbReference type="Gene3D" id="1.10.10.10">
    <property type="entry name" value="Winged helix-like DNA-binding domain superfamily/Winged helix DNA-binding domain"/>
    <property type="match status" value="1"/>
</dbReference>
<dbReference type="AlphaFoldDB" id="A0A3B9INP0"/>
<dbReference type="PANTHER" id="PTHR30537:SF26">
    <property type="entry name" value="GLYCINE CLEAVAGE SYSTEM TRANSCRIPTIONAL ACTIVATOR"/>
    <property type="match status" value="1"/>
</dbReference>